<evidence type="ECO:0000256" key="2">
    <source>
        <dbReference type="ARBA" id="ARBA00022490"/>
    </source>
</evidence>
<comment type="subcellular location">
    <subcellularLocation>
        <location evidence="1">Cytoplasm</location>
    </subcellularLocation>
</comment>
<reference evidence="6 7" key="1">
    <citation type="submission" date="2018-10" db="EMBL/GenBank/DDBJ databases">
        <title>Draft genome sequence of the microsporidian Tubulinosema ratisbonensis.</title>
        <authorList>
            <person name="Polonais V."/>
            <person name="Peyretaillade E."/>
            <person name="Niehus S."/>
            <person name="Wawrzyniak I."/>
            <person name="Franchet A."/>
            <person name="Gaspin C."/>
            <person name="Reichstadt M."/>
            <person name="Belser C."/>
            <person name="Labadie K."/>
            <person name="Delbac F."/>
            <person name="Ferrandon D."/>
        </authorList>
    </citation>
    <scope>NUCLEOTIDE SEQUENCE [LARGE SCALE GENOMIC DNA]</scope>
    <source>
        <strain evidence="6 7">Franzen</strain>
    </source>
</reference>
<dbReference type="SUPFAM" id="SSF69695">
    <property type="entry name" value="SRP19"/>
    <property type="match status" value="1"/>
</dbReference>
<dbReference type="Proteomes" id="UP000282876">
    <property type="component" value="Unassembled WGS sequence"/>
</dbReference>
<evidence type="ECO:0000256" key="5">
    <source>
        <dbReference type="SAM" id="MobiDB-lite"/>
    </source>
</evidence>
<accession>A0A437AJ51</accession>
<evidence type="ECO:0000256" key="1">
    <source>
        <dbReference type="ARBA" id="ARBA00004496"/>
    </source>
</evidence>
<dbReference type="STRING" id="291195.A0A437AJ51"/>
<dbReference type="OrthoDB" id="2190947at2759"/>
<dbReference type="InterPro" id="IPR036521">
    <property type="entry name" value="SRP19-like_sf"/>
</dbReference>
<organism evidence="6 7">
    <name type="scientific">Tubulinosema ratisbonensis</name>
    <dbReference type="NCBI Taxonomy" id="291195"/>
    <lineage>
        <taxon>Eukaryota</taxon>
        <taxon>Fungi</taxon>
        <taxon>Fungi incertae sedis</taxon>
        <taxon>Microsporidia</taxon>
        <taxon>Tubulinosematoidea</taxon>
        <taxon>Tubulinosematidae</taxon>
        <taxon>Tubulinosema</taxon>
    </lineage>
</organism>
<dbReference type="PANTHER" id="PTHR17453:SF0">
    <property type="entry name" value="SIGNAL RECOGNITION PARTICLE 19 KDA PROTEIN"/>
    <property type="match status" value="1"/>
</dbReference>
<dbReference type="InterPro" id="IPR002778">
    <property type="entry name" value="Signal_recog_particle_SRP19"/>
</dbReference>
<dbReference type="Pfam" id="PF01922">
    <property type="entry name" value="SRP19"/>
    <property type="match status" value="1"/>
</dbReference>
<evidence type="ECO:0000256" key="4">
    <source>
        <dbReference type="ARBA" id="ARBA00023274"/>
    </source>
</evidence>
<dbReference type="Gene3D" id="3.30.56.30">
    <property type="entry name" value="Signal recognition particle, SRP19-like subunit"/>
    <property type="match status" value="1"/>
</dbReference>
<keyword evidence="4" id="KW-0687">Ribonucleoprotein</keyword>
<proteinExistence type="predicted"/>
<feature type="compositionally biased region" description="Basic and acidic residues" evidence="5">
    <location>
        <begin position="95"/>
        <end position="113"/>
    </location>
</feature>
<comment type="caution">
    <text evidence="6">The sequence shown here is derived from an EMBL/GenBank/DDBJ whole genome shotgun (WGS) entry which is preliminary data.</text>
</comment>
<evidence type="ECO:0000256" key="3">
    <source>
        <dbReference type="ARBA" id="ARBA00023135"/>
    </source>
</evidence>
<evidence type="ECO:0000313" key="7">
    <source>
        <dbReference type="Proteomes" id="UP000282876"/>
    </source>
</evidence>
<evidence type="ECO:0000313" key="6">
    <source>
        <dbReference type="EMBL" id="RVD91087.1"/>
    </source>
</evidence>
<dbReference type="EMBL" id="RCSS01000652">
    <property type="protein sequence ID" value="RVD91087.1"/>
    <property type="molecule type" value="Genomic_DNA"/>
</dbReference>
<dbReference type="GO" id="GO:0006617">
    <property type="term" value="P:SRP-dependent cotranslational protein targeting to membrane, signal sequence recognition"/>
    <property type="evidence" value="ECO:0007669"/>
    <property type="project" value="TreeGrafter"/>
</dbReference>
<keyword evidence="2" id="KW-0963">Cytoplasm</keyword>
<protein>
    <submittedName>
        <fullName evidence="6">Signal recognition particle Srp19</fullName>
    </submittedName>
</protein>
<dbReference type="GO" id="GO:0008312">
    <property type="term" value="F:7S RNA binding"/>
    <property type="evidence" value="ECO:0007669"/>
    <property type="project" value="InterPro"/>
</dbReference>
<dbReference type="VEuPathDB" id="MicrosporidiaDB:TUBRATIS_24690"/>
<keyword evidence="3" id="KW-0733">Signal recognition particle</keyword>
<dbReference type="PANTHER" id="PTHR17453">
    <property type="entry name" value="SIGNAL RECOGNITION PARTICLE 19 KD PROTEIN"/>
    <property type="match status" value="1"/>
</dbReference>
<sequence>MDKDSFCLYPIYLDSSRPYSRGRKYPLNKCLPQPTSQEIQLALNQLEIQHNFDDTKRHPRDPFVYGRFSIKKSFDKAYIIKGLASVIKENRVRKVENEKKKEIKAETQTKKEVINANNPLGLQPKKKKKGKK</sequence>
<dbReference type="GO" id="GO:0005786">
    <property type="term" value="C:signal recognition particle, endoplasmic reticulum targeting"/>
    <property type="evidence" value="ECO:0007669"/>
    <property type="project" value="UniProtKB-KW"/>
</dbReference>
<dbReference type="AlphaFoldDB" id="A0A437AJ51"/>
<feature type="region of interest" description="Disordered" evidence="5">
    <location>
        <begin position="95"/>
        <end position="132"/>
    </location>
</feature>
<name>A0A437AJ51_9MICR</name>
<keyword evidence="7" id="KW-1185">Reference proteome</keyword>
<gene>
    <name evidence="6" type="ORF">TUBRATIS_24690</name>
</gene>